<dbReference type="InterPro" id="IPR005302">
    <property type="entry name" value="MoCF_Sase_C"/>
</dbReference>
<dbReference type="InterPro" id="IPR052353">
    <property type="entry name" value="Benzoxazolinone_Detox_Enz"/>
</dbReference>
<organism evidence="2 3">
    <name type="scientific">Roseibium alexandrii</name>
    <dbReference type="NCBI Taxonomy" id="388408"/>
    <lineage>
        <taxon>Bacteria</taxon>
        <taxon>Pseudomonadati</taxon>
        <taxon>Pseudomonadota</taxon>
        <taxon>Alphaproteobacteria</taxon>
        <taxon>Hyphomicrobiales</taxon>
        <taxon>Stappiaceae</taxon>
        <taxon>Roseibium</taxon>
    </lineage>
</organism>
<proteinExistence type="predicted"/>
<evidence type="ECO:0000313" key="3">
    <source>
        <dbReference type="Proteomes" id="UP000053235"/>
    </source>
</evidence>
<evidence type="ECO:0000313" key="2">
    <source>
        <dbReference type="EMBL" id="CTQ75221.1"/>
    </source>
</evidence>
<dbReference type="Pfam" id="PF03473">
    <property type="entry name" value="MOSC"/>
    <property type="match status" value="1"/>
</dbReference>
<evidence type="ECO:0000259" key="1">
    <source>
        <dbReference type="PROSITE" id="PS51340"/>
    </source>
</evidence>
<gene>
    <name evidence="2" type="ORF">LAX5112_04151</name>
</gene>
<dbReference type="STRING" id="388408.LAX5112_04151"/>
<dbReference type="RefSeq" id="WP_055673403.1">
    <property type="nucleotide sequence ID" value="NZ_CXWD01000020.1"/>
</dbReference>
<dbReference type="PANTHER" id="PTHR30212">
    <property type="entry name" value="PROTEIN YIIM"/>
    <property type="match status" value="1"/>
</dbReference>
<dbReference type="GO" id="GO:0030170">
    <property type="term" value="F:pyridoxal phosphate binding"/>
    <property type="evidence" value="ECO:0007669"/>
    <property type="project" value="InterPro"/>
</dbReference>
<dbReference type="PROSITE" id="PS51340">
    <property type="entry name" value="MOSC"/>
    <property type="match status" value="1"/>
</dbReference>
<feature type="domain" description="MOSC" evidence="1">
    <location>
        <begin position="29"/>
        <end position="166"/>
    </location>
</feature>
<dbReference type="PANTHER" id="PTHR30212:SF2">
    <property type="entry name" value="PROTEIN YIIM"/>
    <property type="match status" value="1"/>
</dbReference>
<keyword evidence="3" id="KW-1185">Reference proteome</keyword>
<dbReference type="Gene3D" id="2.40.33.20">
    <property type="entry name" value="PK beta-barrel domain-like"/>
    <property type="match status" value="1"/>
</dbReference>
<reference evidence="3" key="1">
    <citation type="submission" date="2015-07" db="EMBL/GenBank/DDBJ databases">
        <authorList>
            <person name="Rodrigo-Torres Lidia"/>
            <person name="Arahal R.David."/>
        </authorList>
    </citation>
    <scope>NUCLEOTIDE SEQUENCE [LARGE SCALE GENOMIC DNA]</scope>
    <source>
        <strain evidence="3">CECT 5112</strain>
    </source>
</reference>
<protein>
    <submittedName>
        <fullName evidence="2">6-N-hydroxylaminopurine resistance protein</fullName>
    </submittedName>
</protein>
<dbReference type="GO" id="GO:0003824">
    <property type="term" value="F:catalytic activity"/>
    <property type="evidence" value="ECO:0007669"/>
    <property type="project" value="InterPro"/>
</dbReference>
<dbReference type="EMBL" id="CXWD01000020">
    <property type="protein sequence ID" value="CTQ75221.1"/>
    <property type="molecule type" value="Genomic_DNA"/>
</dbReference>
<dbReference type="OrthoDB" id="9786134at2"/>
<sequence>MRTAQILGVYAGKPEDRWDGKAPSSIRKSLIKGAVQLTETGIAEDQQADLAVHGGPEKALHHYPSEHYADWAERFGTSPFAYEPGTFGENISSSGFTEEDLCIGDVFTAGTARLQICQGRQPCWKLNMHTQNPALAAHFQKTGKTGWYYRVLETGVFKAGDSMTLIDRPCPDWNLKDVIFARFNPKLESSTASALANLAVLADPWRAAFAKKVDPDFVEDTSRRLPGS</sequence>
<dbReference type="Proteomes" id="UP000053235">
    <property type="component" value="Unassembled WGS sequence"/>
</dbReference>
<dbReference type="InterPro" id="IPR011037">
    <property type="entry name" value="Pyrv_Knase-like_insert_dom_sf"/>
</dbReference>
<dbReference type="AlphaFoldDB" id="A0A0M7AKZ6"/>
<accession>A0A0M7AKZ6</accession>
<dbReference type="GO" id="GO:0030151">
    <property type="term" value="F:molybdenum ion binding"/>
    <property type="evidence" value="ECO:0007669"/>
    <property type="project" value="InterPro"/>
</dbReference>
<dbReference type="SUPFAM" id="SSF50800">
    <property type="entry name" value="PK beta-barrel domain-like"/>
    <property type="match status" value="1"/>
</dbReference>
<name>A0A0M7AKZ6_9HYPH</name>